<sequence>MSDLNVDLSIPFPTPREADVAYQTLRVDSEPSRSGVVKTLNLESNFLKVNFTGTEARKVRVALTAFFDSLLLVTETMNEFGKPEASYDHY</sequence>
<keyword evidence="10" id="KW-1185">Reference proteome</keyword>
<comment type="similarity">
    <text evidence="3">Belongs to the CTAG/PCC1 family.</text>
</comment>
<dbReference type="GO" id="GO:0008033">
    <property type="term" value="P:tRNA processing"/>
    <property type="evidence" value="ECO:0007669"/>
    <property type="project" value="UniProtKB-KW"/>
</dbReference>
<dbReference type="EMBL" id="CADCXV010000302">
    <property type="protein sequence ID" value="CAB0029314.1"/>
    <property type="molecule type" value="Genomic_DNA"/>
</dbReference>
<accession>A0A6H5HUS4</accession>
<dbReference type="GO" id="GO:0005634">
    <property type="term" value="C:nucleus"/>
    <property type="evidence" value="ECO:0007669"/>
    <property type="project" value="UniProtKB-SubCell"/>
</dbReference>
<evidence type="ECO:0000256" key="5">
    <source>
        <dbReference type="ARBA" id="ARBA00022694"/>
    </source>
</evidence>
<comment type="subcellular location">
    <subcellularLocation>
        <location evidence="2">Cytoplasm</location>
    </subcellularLocation>
    <subcellularLocation>
        <location evidence="1">Nucleus</location>
    </subcellularLocation>
</comment>
<evidence type="ECO:0000256" key="6">
    <source>
        <dbReference type="ARBA" id="ARBA00023242"/>
    </source>
</evidence>
<name>A0A6H5HUS4_9HYME</name>
<evidence type="ECO:0000256" key="7">
    <source>
        <dbReference type="ARBA" id="ARBA00053047"/>
    </source>
</evidence>
<dbReference type="GO" id="GO:0000408">
    <property type="term" value="C:EKC/KEOPS complex"/>
    <property type="evidence" value="ECO:0007669"/>
    <property type="project" value="TreeGrafter"/>
</dbReference>
<keyword evidence="4" id="KW-0963">Cytoplasm</keyword>
<reference evidence="9 10" key="1">
    <citation type="submission" date="2020-02" db="EMBL/GenBank/DDBJ databases">
        <authorList>
            <person name="Ferguson B K."/>
        </authorList>
    </citation>
    <scope>NUCLEOTIDE SEQUENCE [LARGE SCALE GENOMIC DNA]</scope>
</reference>
<dbReference type="Pfam" id="PF09341">
    <property type="entry name" value="Pcc1"/>
    <property type="match status" value="1"/>
</dbReference>
<dbReference type="AlphaFoldDB" id="A0A6H5HUS4"/>
<evidence type="ECO:0000313" key="10">
    <source>
        <dbReference type="Proteomes" id="UP000479190"/>
    </source>
</evidence>
<dbReference type="GO" id="GO:0070525">
    <property type="term" value="P:tRNA threonylcarbamoyladenosine metabolic process"/>
    <property type="evidence" value="ECO:0007669"/>
    <property type="project" value="TreeGrafter"/>
</dbReference>
<evidence type="ECO:0000256" key="2">
    <source>
        <dbReference type="ARBA" id="ARBA00004496"/>
    </source>
</evidence>
<dbReference type="Gene3D" id="3.30.310.50">
    <property type="entry name" value="Alpha-D-phosphohexomutase, C-terminal domain"/>
    <property type="match status" value="1"/>
</dbReference>
<dbReference type="FunFam" id="3.30.310.50:FF:000005">
    <property type="entry name" value="L antigen family member 3"/>
    <property type="match status" value="1"/>
</dbReference>
<gene>
    <name evidence="9" type="ORF">TBRA_LOCUS1355</name>
</gene>
<evidence type="ECO:0000256" key="4">
    <source>
        <dbReference type="ARBA" id="ARBA00022490"/>
    </source>
</evidence>
<proteinExistence type="inferred from homology"/>
<dbReference type="InterPro" id="IPR015419">
    <property type="entry name" value="CTAG/Pcc1"/>
</dbReference>
<dbReference type="OrthoDB" id="10025739at2759"/>
<comment type="function">
    <text evidence="7">Component of the EKC/KEOPS complex that is required for the formation of a threonylcarbamoyl group on adenosine at position 37 (t(6)A37) in tRNAs that read codons beginning with adenine. The complex is probably involved in the transfer of the threonylcarbamoyl moiety of threonylcarbamoyl-AMP (TC-AMP) to the N6 group of A37. LAGE3 functions as a dimerization module for the complex.</text>
</comment>
<dbReference type="GO" id="GO:0005737">
    <property type="term" value="C:cytoplasm"/>
    <property type="evidence" value="ECO:0007669"/>
    <property type="project" value="UniProtKB-SubCell"/>
</dbReference>
<organism evidence="9 10">
    <name type="scientific">Trichogramma brassicae</name>
    <dbReference type="NCBI Taxonomy" id="86971"/>
    <lineage>
        <taxon>Eukaryota</taxon>
        <taxon>Metazoa</taxon>
        <taxon>Ecdysozoa</taxon>
        <taxon>Arthropoda</taxon>
        <taxon>Hexapoda</taxon>
        <taxon>Insecta</taxon>
        <taxon>Pterygota</taxon>
        <taxon>Neoptera</taxon>
        <taxon>Endopterygota</taxon>
        <taxon>Hymenoptera</taxon>
        <taxon>Apocrita</taxon>
        <taxon>Proctotrupomorpha</taxon>
        <taxon>Chalcidoidea</taxon>
        <taxon>Trichogrammatidae</taxon>
        <taxon>Trichogramma</taxon>
    </lineage>
</organism>
<evidence type="ECO:0000256" key="3">
    <source>
        <dbReference type="ARBA" id="ARBA00007073"/>
    </source>
</evidence>
<dbReference type="Proteomes" id="UP000479190">
    <property type="component" value="Unassembled WGS sequence"/>
</dbReference>
<dbReference type="PANTHER" id="PTHR31283:SF5">
    <property type="entry name" value="EKC_KEOPS COMPLEX SUBUNIT LAGE3"/>
    <property type="match status" value="1"/>
</dbReference>
<keyword evidence="5" id="KW-0819">tRNA processing</keyword>
<evidence type="ECO:0000256" key="1">
    <source>
        <dbReference type="ARBA" id="ARBA00004123"/>
    </source>
</evidence>
<evidence type="ECO:0000313" key="9">
    <source>
        <dbReference type="EMBL" id="CAB0029314.1"/>
    </source>
</evidence>
<keyword evidence="6" id="KW-0539">Nucleus</keyword>
<protein>
    <recommendedName>
        <fullName evidence="8">L antigen family member 3</fullName>
    </recommendedName>
</protein>
<evidence type="ECO:0000256" key="8">
    <source>
        <dbReference type="ARBA" id="ARBA00076355"/>
    </source>
</evidence>
<dbReference type="PANTHER" id="PTHR31283">
    <property type="entry name" value="EKC/KEOPS COMPLEX SUBUNIT PCC1 FAMILY MEMBER"/>
    <property type="match status" value="1"/>
</dbReference>